<dbReference type="PANTHER" id="PTHR21028:SF2">
    <property type="entry name" value="CYTH DOMAIN-CONTAINING PROTEIN"/>
    <property type="match status" value="1"/>
</dbReference>
<organism evidence="2 3">
    <name type="scientific">Hymenochirus boettgeri</name>
    <name type="common">Congo dwarf clawed frog</name>
    <dbReference type="NCBI Taxonomy" id="247094"/>
    <lineage>
        <taxon>Eukaryota</taxon>
        <taxon>Metazoa</taxon>
        <taxon>Chordata</taxon>
        <taxon>Craniata</taxon>
        <taxon>Vertebrata</taxon>
        <taxon>Euteleostomi</taxon>
        <taxon>Amphibia</taxon>
        <taxon>Batrachia</taxon>
        <taxon>Anura</taxon>
        <taxon>Pipoidea</taxon>
        <taxon>Pipidae</taxon>
        <taxon>Pipinae</taxon>
        <taxon>Hymenochirus</taxon>
    </lineage>
</organism>
<dbReference type="AlphaFoldDB" id="A0A8T2JA12"/>
<dbReference type="InterPro" id="IPR008173">
    <property type="entry name" value="Adenylyl_cyclase_CyaB"/>
</dbReference>
<name>A0A8T2JA12_9PIPI</name>
<dbReference type="OrthoDB" id="6159137at2759"/>
<keyword evidence="3" id="KW-1185">Reference proteome</keyword>
<gene>
    <name evidence="2" type="ORF">GDO86_006077</name>
</gene>
<comment type="caution">
    <text evidence="2">The sequence shown here is derived from an EMBL/GenBank/DDBJ whole genome shotgun (WGS) entry which is preliminary data.</text>
</comment>
<proteinExistence type="predicted"/>
<dbReference type="InterPro" id="IPR033469">
    <property type="entry name" value="CYTH-like_dom_sf"/>
</dbReference>
<dbReference type="PROSITE" id="PS51707">
    <property type="entry name" value="CYTH"/>
    <property type="match status" value="1"/>
</dbReference>
<evidence type="ECO:0000259" key="1">
    <source>
        <dbReference type="PROSITE" id="PS51707"/>
    </source>
</evidence>
<dbReference type="SUPFAM" id="SSF55154">
    <property type="entry name" value="CYTH-like phosphatases"/>
    <property type="match status" value="1"/>
</dbReference>
<reference evidence="2" key="1">
    <citation type="thesis" date="2020" institute="ProQuest LLC" country="789 East Eisenhower Parkway, Ann Arbor, MI, USA">
        <title>Comparative Genomics and Chromosome Evolution.</title>
        <authorList>
            <person name="Mudd A.B."/>
        </authorList>
    </citation>
    <scope>NUCLEOTIDE SEQUENCE</scope>
    <source>
        <strain evidence="2">Female2</strain>
        <tissue evidence="2">Blood</tissue>
    </source>
</reference>
<protein>
    <recommendedName>
        <fullName evidence="1">CYTH domain-containing protein</fullName>
    </recommendedName>
</protein>
<dbReference type="SMART" id="SM01118">
    <property type="entry name" value="CYTH"/>
    <property type="match status" value="1"/>
</dbReference>
<dbReference type="InterPro" id="IPR023577">
    <property type="entry name" value="CYTH_domain"/>
</dbReference>
<dbReference type="Proteomes" id="UP000812440">
    <property type="component" value="Chromosome 3"/>
</dbReference>
<evidence type="ECO:0000313" key="3">
    <source>
        <dbReference type="Proteomes" id="UP000812440"/>
    </source>
</evidence>
<accession>A0A8T2JA12</accession>
<dbReference type="Gene3D" id="2.40.320.10">
    <property type="entry name" value="Hypothetical Protein Pfu-838710-001"/>
    <property type="match status" value="1"/>
</dbReference>
<feature type="domain" description="CYTH" evidence="1">
    <location>
        <begin position="42"/>
        <end position="209"/>
    </location>
</feature>
<dbReference type="Pfam" id="PF01928">
    <property type="entry name" value="CYTH"/>
    <property type="match status" value="1"/>
</dbReference>
<sequence length="214" mass="24011">MSIEDKSPSRTVRLCGGRESDRIISLPSLLTPAGFIEDREMPRNVEVKAKINDWERTLEECCKQSKSAGELIKQRDVFFNCSQGRLKLRDFQNGQGQLIYYERPDHLGPKLSNYATSNTSDPVSLEGVLTQALGIRGLVVKERLFFLVGQTRIHLDRVQGLGNFLELEVVLTESQTLQDGEIIAQGLMTKLGIQPDDLLAGAYVDLLQEQKNSF</sequence>
<dbReference type="PANTHER" id="PTHR21028">
    <property type="entry name" value="SI:CH211-156B7.4"/>
    <property type="match status" value="1"/>
</dbReference>
<dbReference type="CDD" id="cd07890">
    <property type="entry name" value="CYTH-like_AC_IV-like"/>
    <property type="match status" value="1"/>
</dbReference>
<evidence type="ECO:0000313" key="2">
    <source>
        <dbReference type="EMBL" id="KAG8440140.1"/>
    </source>
</evidence>
<dbReference type="GO" id="GO:0016462">
    <property type="term" value="F:pyrophosphatase activity"/>
    <property type="evidence" value="ECO:0007669"/>
    <property type="project" value="UniProtKB-ARBA"/>
</dbReference>
<dbReference type="EMBL" id="JAACNH010000006">
    <property type="protein sequence ID" value="KAG8440140.1"/>
    <property type="molecule type" value="Genomic_DNA"/>
</dbReference>